<reference evidence="3" key="1">
    <citation type="submission" date="2020-07" db="EMBL/GenBank/DDBJ databases">
        <title>Genome sequence and genetic diversity analysis of an under-domesticated orphan crop, white fonio (Digitaria exilis).</title>
        <authorList>
            <person name="Bennetzen J.L."/>
            <person name="Chen S."/>
            <person name="Ma X."/>
            <person name="Wang X."/>
            <person name="Yssel A.E.J."/>
            <person name="Chaluvadi S.R."/>
            <person name="Johnson M."/>
            <person name="Gangashetty P."/>
            <person name="Hamidou F."/>
            <person name="Sanogo M.D."/>
            <person name="Zwaenepoel A."/>
            <person name="Wallace J."/>
            <person name="Van De Peer Y."/>
            <person name="Van Deynze A."/>
        </authorList>
    </citation>
    <scope>NUCLEOTIDE SEQUENCE</scope>
    <source>
        <tissue evidence="3">Leaves</tissue>
    </source>
</reference>
<dbReference type="AlphaFoldDB" id="A0A835E0A6"/>
<dbReference type="OrthoDB" id="661635at2759"/>
<dbReference type="SUPFAM" id="SSF81383">
    <property type="entry name" value="F-box domain"/>
    <property type="match status" value="1"/>
</dbReference>
<evidence type="ECO:0000313" key="3">
    <source>
        <dbReference type="EMBL" id="KAF8656624.1"/>
    </source>
</evidence>
<organism evidence="3 4">
    <name type="scientific">Digitaria exilis</name>
    <dbReference type="NCBI Taxonomy" id="1010633"/>
    <lineage>
        <taxon>Eukaryota</taxon>
        <taxon>Viridiplantae</taxon>
        <taxon>Streptophyta</taxon>
        <taxon>Embryophyta</taxon>
        <taxon>Tracheophyta</taxon>
        <taxon>Spermatophyta</taxon>
        <taxon>Magnoliopsida</taxon>
        <taxon>Liliopsida</taxon>
        <taxon>Poales</taxon>
        <taxon>Poaceae</taxon>
        <taxon>PACMAD clade</taxon>
        <taxon>Panicoideae</taxon>
        <taxon>Panicodae</taxon>
        <taxon>Paniceae</taxon>
        <taxon>Anthephorinae</taxon>
        <taxon>Digitaria</taxon>
    </lineage>
</organism>
<evidence type="ECO:0000259" key="2">
    <source>
        <dbReference type="SMART" id="SM00256"/>
    </source>
</evidence>
<sequence length="190" mass="21376">MDQPIQERHRPVSPKPSPSAVSSGSVLPDDILFFHILQLLPVKCIVRLQVVCKSWQETIGSTHFMRRHLEHSLRARSYTVSSFSFHPGQSNVAKLIFIKRICPYSIPMFSIPIHCDGLILIPCITGEMFMCNPATREFVQLPLGTRSIGMRHRAAFGFDPWSGTYKVALCPILQRYSPAPLGNTVVDTRS</sequence>
<proteinExistence type="predicted"/>
<dbReference type="Proteomes" id="UP000636709">
    <property type="component" value="Unassembled WGS sequence"/>
</dbReference>
<evidence type="ECO:0000256" key="1">
    <source>
        <dbReference type="SAM" id="MobiDB-lite"/>
    </source>
</evidence>
<keyword evidence="4" id="KW-1185">Reference proteome</keyword>
<dbReference type="Pfam" id="PF12937">
    <property type="entry name" value="F-box-like"/>
    <property type="match status" value="1"/>
</dbReference>
<dbReference type="PANTHER" id="PTHR31672:SF13">
    <property type="entry name" value="F-BOX PROTEIN CPR30-LIKE"/>
    <property type="match status" value="1"/>
</dbReference>
<feature type="domain" description="F-box" evidence="2">
    <location>
        <begin position="27"/>
        <end position="68"/>
    </location>
</feature>
<name>A0A835E0A6_9POAL</name>
<protein>
    <recommendedName>
        <fullName evidence="2">F-box domain-containing protein</fullName>
    </recommendedName>
</protein>
<dbReference type="InterPro" id="IPR036047">
    <property type="entry name" value="F-box-like_dom_sf"/>
</dbReference>
<dbReference type="SMART" id="SM00256">
    <property type="entry name" value="FBOX"/>
    <property type="match status" value="1"/>
</dbReference>
<feature type="region of interest" description="Disordered" evidence="1">
    <location>
        <begin position="1"/>
        <end position="21"/>
    </location>
</feature>
<dbReference type="InterPro" id="IPR050796">
    <property type="entry name" value="SCF_F-box_component"/>
</dbReference>
<dbReference type="EMBL" id="JACEFO010002541">
    <property type="protein sequence ID" value="KAF8656624.1"/>
    <property type="molecule type" value="Genomic_DNA"/>
</dbReference>
<dbReference type="PANTHER" id="PTHR31672">
    <property type="entry name" value="BNACNNG10540D PROTEIN"/>
    <property type="match status" value="1"/>
</dbReference>
<evidence type="ECO:0000313" key="4">
    <source>
        <dbReference type="Proteomes" id="UP000636709"/>
    </source>
</evidence>
<feature type="compositionally biased region" description="Basic and acidic residues" evidence="1">
    <location>
        <begin position="1"/>
        <end position="10"/>
    </location>
</feature>
<dbReference type="Gene3D" id="1.20.1280.50">
    <property type="match status" value="1"/>
</dbReference>
<comment type="caution">
    <text evidence="3">The sequence shown here is derived from an EMBL/GenBank/DDBJ whole genome shotgun (WGS) entry which is preliminary data.</text>
</comment>
<accession>A0A835E0A6</accession>
<gene>
    <name evidence="3" type="ORF">HU200_060589</name>
</gene>
<dbReference type="InterPro" id="IPR013187">
    <property type="entry name" value="F-box-assoc_dom_typ3"/>
</dbReference>
<dbReference type="InterPro" id="IPR001810">
    <property type="entry name" value="F-box_dom"/>
</dbReference>
<dbReference type="Pfam" id="PF08268">
    <property type="entry name" value="FBA_3"/>
    <property type="match status" value="1"/>
</dbReference>